<dbReference type="InterPro" id="IPR056924">
    <property type="entry name" value="SH3_Tf2-1"/>
</dbReference>
<feature type="region of interest" description="Disordered" evidence="17">
    <location>
        <begin position="1728"/>
        <end position="1782"/>
    </location>
</feature>
<dbReference type="PROSITE" id="PS50878">
    <property type="entry name" value="RT_POL"/>
    <property type="match status" value="1"/>
</dbReference>
<dbReference type="FunFam" id="3.30.70.270:FF:000020">
    <property type="entry name" value="Transposon Tf2-6 polyprotein-like Protein"/>
    <property type="match status" value="2"/>
</dbReference>
<keyword evidence="12" id="KW-0239">DNA-directed DNA polymerase</keyword>
<keyword evidence="14" id="KW-0233">DNA recombination</keyword>
<feature type="compositionally biased region" description="Basic residues" evidence="17">
    <location>
        <begin position="327"/>
        <end position="337"/>
    </location>
</feature>
<dbReference type="Gene3D" id="1.10.340.70">
    <property type="match status" value="1"/>
</dbReference>
<dbReference type="GO" id="GO:0006310">
    <property type="term" value="P:DNA recombination"/>
    <property type="evidence" value="ECO:0007669"/>
    <property type="project" value="UniProtKB-KW"/>
</dbReference>
<keyword evidence="18" id="KW-0732">Signal</keyword>
<evidence type="ECO:0000259" key="21">
    <source>
        <dbReference type="PROSITE" id="PS50994"/>
    </source>
</evidence>
<dbReference type="InterPro" id="IPR043128">
    <property type="entry name" value="Rev_trsase/Diguanyl_cyclase"/>
</dbReference>
<dbReference type="InterPro" id="IPR050951">
    <property type="entry name" value="Retrovirus_Pol_polyprotein"/>
</dbReference>
<dbReference type="GO" id="GO:0015074">
    <property type="term" value="P:DNA integration"/>
    <property type="evidence" value="ECO:0007669"/>
    <property type="project" value="UniProtKB-KW"/>
</dbReference>
<dbReference type="GO" id="GO:0006508">
    <property type="term" value="P:proteolysis"/>
    <property type="evidence" value="ECO:0007669"/>
    <property type="project" value="UniProtKB-KW"/>
</dbReference>
<dbReference type="InterPro" id="IPR001878">
    <property type="entry name" value="Znf_CCHC"/>
</dbReference>
<dbReference type="InterPro" id="IPR054722">
    <property type="entry name" value="PolX-like_BBD"/>
</dbReference>
<feature type="chain" id="PRO_5024386543" description="Reverse transcriptase" evidence="18">
    <location>
        <begin position="18"/>
        <end position="1903"/>
    </location>
</feature>
<dbReference type="InterPro" id="IPR000477">
    <property type="entry name" value="RT_dom"/>
</dbReference>
<dbReference type="FunFam" id="1.10.340.70:FF:000001">
    <property type="entry name" value="Retrovirus-related Pol polyprotein from transposon gypsy-like Protein"/>
    <property type="match status" value="1"/>
</dbReference>
<evidence type="ECO:0000256" key="3">
    <source>
        <dbReference type="ARBA" id="ARBA00022695"/>
    </source>
</evidence>
<dbReference type="CDD" id="cd01647">
    <property type="entry name" value="RT_LTR"/>
    <property type="match status" value="1"/>
</dbReference>
<evidence type="ECO:0000313" key="22">
    <source>
        <dbReference type="EMBL" id="KAD5508936.1"/>
    </source>
</evidence>
<feature type="domain" description="Reverse transcriptase" evidence="20">
    <location>
        <begin position="665"/>
        <end position="871"/>
    </location>
</feature>
<evidence type="ECO:0000259" key="19">
    <source>
        <dbReference type="PROSITE" id="PS50158"/>
    </source>
</evidence>
<protein>
    <recommendedName>
        <fullName evidence="24">Reverse transcriptase</fullName>
    </recommendedName>
</protein>
<feature type="domain" description="CCHC-type" evidence="19">
    <location>
        <begin position="366"/>
        <end position="381"/>
    </location>
</feature>
<dbReference type="Gene3D" id="3.10.10.10">
    <property type="entry name" value="HIV Type 1 Reverse Transcriptase, subunit A, domain 1"/>
    <property type="match status" value="1"/>
</dbReference>
<dbReference type="InterPro" id="IPR036875">
    <property type="entry name" value="Znf_CCHC_sf"/>
</dbReference>
<dbReference type="SMART" id="SM00343">
    <property type="entry name" value="ZnF_C2HC"/>
    <property type="match status" value="1"/>
</dbReference>
<dbReference type="SUPFAM" id="SSF57756">
    <property type="entry name" value="Retrovirus zinc finger-like domains"/>
    <property type="match status" value="1"/>
</dbReference>
<dbReference type="Pfam" id="PF14223">
    <property type="entry name" value="Retrotran_gag_2"/>
    <property type="match status" value="1"/>
</dbReference>
<evidence type="ECO:0000259" key="20">
    <source>
        <dbReference type="PROSITE" id="PS50878"/>
    </source>
</evidence>
<dbReference type="GO" id="GO:0003677">
    <property type="term" value="F:DNA binding"/>
    <property type="evidence" value="ECO:0007669"/>
    <property type="project" value="UniProtKB-KW"/>
</dbReference>
<evidence type="ECO:0000256" key="8">
    <source>
        <dbReference type="ARBA" id="ARBA00022801"/>
    </source>
</evidence>
<keyword evidence="11" id="KW-0695">RNA-directed DNA polymerase</keyword>
<evidence type="ECO:0000256" key="10">
    <source>
        <dbReference type="ARBA" id="ARBA00022908"/>
    </source>
</evidence>
<keyword evidence="16" id="KW-0862">Zinc</keyword>
<dbReference type="OrthoDB" id="2013610at2759"/>
<feature type="signal peptide" evidence="18">
    <location>
        <begin position="1"/>
        <end position="17"/>
    </location>
</feature>
<dbReference type="Pfam" id="PF00078">
    <property type="entry name" value="RVT_1"/>
    <property type="match status" value="1"/>
</dbReference>
<dbReference type="Gene3D" id="3.30.420.10">
    <property type="entry name" value="Ribonuclease H-like superfamily/Ribonuclease H"/>
    <property type="match status" value="1"/>
</dbReference>
<feature type="domain" description="Integrase catalytic" evidence="21">
    <location>
        <begin position="1209"/>
        <end position="1373"/>
    </location>
</feature>
<dbReference type="CDD" id="cd09274">
    <property type="entry name" value="RNase_HI_RT_Ty3"/>
    <property type="match status" value="1"/>
</dbReference>
<evidence type="ECO:0000256" key="2">
    <source>
        <dbReference type="ARBA" id="ARBA00022679"/>
    </source>
</evidence>
<dbReference type="Pfam" id="PF24626">
    <property type="entry name" value="SH3_Tf2-1"/>
    <property type="match status" value="1"/>
</dbReference>
<keyword evidence="7" id="KW-0255">Endonuclease</keyword>
<keyword evidence="6" id="KW-0064">Aspartyl protease</keyword>
<keyword evidence="13" id="KW-0238">DNA-binding</keyword>
<keyword evidence="23" id="KW-1185">Reference proteome</keyword>
<reference evidence="22 23" key="1">
    <citation type="submission" date="2019-05" db="EMBL/GenBank/DDBJ databases">
        <title>Mikania micrantha, genome provides insights into the molecular mechanism of rapid growth.</title>
        <authorList>
            <person name="Liu B."/>
        </authorList>
    </citation>
    <scope>NUCLEOTIDE SEQUENCE [LARGE SCALE GENOMIC DNA]</scope>
    <source>
        <strain evidence="22">NLD-2019</strain>
        <tissue evidence="22">Leaf</tissue>
    </source>
</reference>
<evidence type="ECO:0000256" key="17">
    <source>
        <dbReference type="SAM" id="MobiDB-lite"/>
    </source>
</evidence>
<evidence type="ECO:0000256" key="16">
    <source>
        <dbReference type="PROSITE-ProRule" id="PRU00047"/>
    </source>
</evidence>
<dbReference type="FunFam" id="3.10.10.10:FF:000007">
    <property type="entry name" value="Retrovirus-related Pol polyprotein from transposon 17.6-like Protein"/>
    <property type="match status" value="1"/>
</dbReference>
<accession>A0A5N6NZ03</accession>
<dbReference type="InterPro" id="IPR043502">
    <property type="entry name" value="DNA/RNA_pol_sf"/>
</dbReference>
<evidence type="ECO:0000256" key="15">
    <source>
        <dbReference type="ARBA" id="ARBA00023268"/>
    </source>
</evidence>
<dbReference type="Pfam" id="PF17921">
    <property type="entry name" value="Integrase_H2C2"/>
    <property type="match status" value="1"/>
</dbReference>
<dbReference type="SUPFAM" id="SSF53098">
    <property type="entry name" value="Ribonuclease H-like"/>
    <property type="match status" value="1"/>
</dbReference>
<keyword evidence="8" id="KW-0378">Hydrolase</keyword>
<evidence type="ECO:0000256" key="1">
    <source>
        <dbReference type="ARBA" id="ARBA00022670"/>
    </source>
</evidence>
<dbReference type="PANTHER" id="PTHR37984:SF5">
    <property type="entry name" value="PROTEIN NYNRIN-LIKE"/>
    <property type="match status" value="1"/>
</dbReference>
<evidence type="ECO:0000313" key="23">
    <source>
        <dbReference type="Proteomes" id="UP000326396"/>
    </source>
</evidence>
<feature type="compositionally biased region" description="Basic and acidic residues" evidence="17">
    <location>
        <begin position="1760"/>
        <end position="1782"/>
    </location>
</feature>
<evidence type="ECO:0000256" key="7">
    <source>
        <dbReference type="ARBA" id="ARBA00022759"/>
    </source>
</evidence>
<keyword evidence="3" id="KW-0548">Nucleotidyltransferase</keyword>
<evidence type="ECO:0000256" key="14">
    <source>
        <dbReference type="ARBA" id="ARBA00023172"/>
    </source>
</evidence>
<dbReference type="SUPFAM" id="SSF56672">
    <property type="entry name" value="DNA/RNA polymerases"/>
    <property type="match status" value="2"/>
</dbReference>
<organism evidence="22 23">
    <name type="scientific">Mikania micrantha</name>
    <name type="common">bitter vine</name>
    <dbReference type="NCBI Taxonomy" id="192012"/>
    <lineage>
        <taxon>Eukaryota</taxon>
        <taxon>Viridiplantae</taxon>
        <taxon>Streptophyta</taxon>
        <taxon>Embryophyta</taxon>
        <taxon>Tracheophyta</taxon>
        <taxon>Spermatophyta</taxon>
        <taxon>Magnoliopsida</taxon>
        <taxon>eudicotyledons</taxon>
        <taxon>Gunneridae</taxon>
        <taxon>Pentapetalae</taxon>
        <taxon>asterids</taxon>
        <taxon>campanulids</taxon>
        <taxon>Asterales</taxon>
        <taxon>Asteraceae</taxon>
        <taxon>Asteroideae</taxon>
        <taxon>Heliantheae alliance</taxon>
        <taxon>Eupatorieae</taxon>
        <taxon>Mikania</taxon>
    </lineage>
</organism>
<evidence type="ECO:0000256" key="9">
    <source>
        <dbReference type="ARBA" id="ARBA00022842"/>
    </source>
</evidence>
<keyword evidence="10" id="KW-0229">DNA integration</keyword>
<dbReference type="Gene3D" id="3.30.70.270">
    <property type="match status" value="4"/>
</dbReference>
<dbReference type="InterPro" id="IPR041577">
    <property type="entry name" value="RT_RNaseH_2"/>
</dbReference>
<dbReference type="Pfam" id="PF00098">
    <property type="entry name" value="zf-CCHC"/>
    <property type="match status" value="1"/>
</dbReference>
<keyword evidence="5" id="KW-0479">Metal-binding</keyword>
<dbReference type="PROSITE" id="PS50158">
    <property type="entry name" value="ZF_CCHC"/>
    <property type="match status" value="1"/>
</dbReference>
<keyword evidence="2" id="KW-0808">Transferase</keyword>
<evidence type="ECO:0000256" key="11">
    <source>
        <dbReference type="ARBA" id="ARBA00022918"/>
    </source>
</evidence>
<dbReference type="InterPro" id="IPR001584">
    <property type="entry name" value="Integrase_cat-core"/>
</dbReference>
<dbReference type="GO" id="GO:0004519">
    <property type="term" value="F:endonuclease activity"/>
    <property type="evidence" value="ECO:0007669"/>
    <property type="project" value="UniProtKB-KW"/>
</dbReference>
<feature type="compositionally biased region" description="Polar residues" evidence="17">
    <location>
        <begin position="347"/>
        <end position="356"/>
    </location>
</feature>
<dbReference type="EMBL" id="SZYD01000008">
    <property type="protein sequence ID" value="KAD5508936.1"/>
    <property type="molecule type" value="Genomic_DNA"/>
</dbReference>
<keyword evidence="15" id="KW-0511">Multifunctional enzyme</keyword>
<gene>
    <name evidence="22" type="ORF">E3N88_16639</name>
</gene>
<dbReference type="Proteomes" id="UP000326396">
    <property type="component" value="Linkage Group LG16"/>
</dbReference>
<dbReference type="Pfam" id="PF13976">
    <property type="entry name" value="gag_pre-integrs"/>
    <property type="match status" value="1"/>
</dbReference>
<evidence type="ECO:0000256" key="12">
    <source>
        <dbReference type="ARBA" id="ARBA00022932"/>
    </source>
</evidence>
<evidence type="ECO:0000256" key="18">
    <source>
        <dbReference type="SAM" id="SignalP"/>
    </source>
</evidence>
<dbReference type="PROSITE" id="PS50994">
    <property type="entry name" value="INTEGRASE"/>
    <property type="match status" value="1"/>
</dbReference>
<keyword evidence="9" id="KW-0460">Magnesium</keyword>
<evidence type="ECO:0000256" key="4">
    <source>
        <dbReference type="ARBA" id="ARBA00022722"/>
    </source>
</evidence>
<dbReference type="PANTHER" id="PTHR37984">
    <property type="entry name" value="PROTEIN CBG26694"/>
    <property type="match status" value="1"/>
</dbReference>
<dbReference type="InterPro" id="IPR013103">
    <property type="entry name" value="RVT_2"/>
</dbReference>
<dbReference type="InterPro" id="IPR016197">
    <property type="entry name" value="Chromo-like_dom_sf"/>
</dbReference>
<evidence type="ECO:0000256" key="13">
    <source>
        <dbReference type="ARBA" id="ARBA00023125"/>
    </source>
</evidence>
<dbReference type="GO" id="GO:0008270">
    <property type="term" value="F:zinc ion binding"/>
    <property type="evidence" value="ECO:0007669"/>
    <property type="project" value="UniProtKB-KW"/>
</dbReference>
<name>A0A5N6NZ03_9ASTR</name>
<dbReference type="GO" id="GO:0004190">
    <property type="term" value="F:aspartic-type endopeptidase activity"/>
    <property type="evidence" value="ECO:0007669"/>
    <property type="project" value="UniProtKB-KW"/>
</dbReference>
<comment type="caution">
    <text evidence="22">The sequence shown here is derived from an EMBL/GenBank/DDBJ whole genome shotgun (WGS) entry which is preliminary data.</text>
</comment>
<feature type="region of interest" description="Disordered" evidence="17">
    <location>
        <begin position="313"/>
        <end position="360"/>
    </location>
</feature>
<keyword evidence="16" id="KW-0863">Zinc-finger</keyword>
<keyword evidence="4" id="KW-0540">Nuclease</keyword>
<proteinExistence type="predicted"/>
<evidence type="ECO:0008006" key="24">
    <source>
        <dbReference type="Google" id="ProtNLM"/>
    </source>
</evidence>
<dbReference type="InterPro" id="IPR025724">
    <property type="entry name" value="GAG-pre-integrase_dom"/>
</dbReference>
<dbReference type="Gene3D" id="4.10.60.10">
    <property type="entry name" value="Zinc finger, CCHC-type"/>
    <property type="match status" value="1"/>
</dbReference>
<evidence type="ECO:0000256" key="6">
    <source>
        <dbReference type="ARBA" id="ARBA00022750"/>
    </source>
</evidence>
<dbReference type="GO" id="GO:0003887">
    <property type="term" value="F:DNA-directed DNA polymerase activity"/>
    <property type="evidence" value="ECO:0007669"/>
    <property type="project" value="UniProtKB-KW"/>
</dbReference>
<dbReference type="GO" id="GO:0003964">
    <property type="term" value="F:RNA-directed DNA polymerase activity"/>
    <property type="evidence" value="ECO:0007669"/>
    <property type="project" value="UniProtKB-KW"/>
</dbReference>
<dbReference type="InterPro" id="IPR036397">
    <property type="entry name" value="RNaseH_sf"/>
</dbReference>
<keyword evidence="1" id="KW-0645">Protease</keyword>
<dbReference type="Pfam" id="PF17919">
    <property type="entry name" value="RT_RNaseH_2"/>
    <property type="match status" value="1"/>
</dbReference>
<dbReference type="InterPro" id="IPR012337">
    <property type="entry name" value="RNaseH-like_sf"/>
</dbReference>
<dbReference type="InterPro" id="IPR041588">
    <property type="entry name" value="Integrase_H2C2"/>
</dbReference>
<dbReference type="FunFam" id="3.10.20.370:FF:000001">
    <property type="entry name" value="Retrovirus-related Pol polyprotein from transposon 17.6-like protein"/>
    <property type="match status" value="1"/>
</dbReference>
<dbReference type="Pfam" id="PF07727">
    <property type="entry name" value="RVT_2"/>
    <property type="match status" value="1"/>
</dbReference>
<evidence type="ECO:0000256" key="5">
    <source>
        <dbReference type="ARBA" id="ARBA00022723"/>
    </source>
</evidence>
<dbReference type="Pfam" id="PF22936">
    <property type="entry name" value="Pol_BBD"/>
    <property type="match status" value="1"/>
</dbReference>
<dbReference type="SUPFAM" id="SSF54160">
    <property type="entry name" value="Chromo domain-like"/>
    <property type="match status" value="2"/>
</dbReference>
<sequence>MPALFAAFISATQLTSAATGALTHPLAGQLVAIAARLDSLESHLREDIAFLKTRCEPSPNQVEKEALNNHHRDEEERFKLDTEEVSGDIPNDDDQFQFLESSSNVGIDVGAKPETINRLIGPADWIKKQRLKVVLKVHGILDALEPGIGMAVDAKKNDMAVALLYQAIRRTSSTGVSMSNAKQIWEALKVRFVGVDRVREARLQTLQSKLESMKMSDSEGIDEFASRLSHLVSKANSLGSTIDDRNLVRKLLGSVPERFLAIVASIEQFADLNVMSFQEAIGRLKAFEERTRMKEKQPCSKPEQLLLSYDEWQAKRRPEPSQGAARGARRQGPRGRGRGPPCRGKTQDQPSTSYQPRKTKDREKIKCFRCDSMGHYASECPTRPKEETNLTEAREDGPALMMALVVFLNEERVLPKRNVPGKVRFGDGSCVNIEGKGNIVLECKTRDQRILSEVYYIPTMKSNISLGQLTQIGYEVWMKDEHLWVFEANGTLLMKVPRSLNRLYKTILKVASPVCLLASVGVNSAWLWHARLSHLNFDAIQKQFINGPRSAQDHSPIPGCVSTTALNKITVLDKYPIPTIDELLDELHGATVFSKLDLRSGYYQVRNSFFAKLTKCCFGQSQVMFLGHLVSYQGVQVDQEKISAIQNWPIPTNVKEVRGFLGLTGYYRRFIRDYGIIARPLTMLTKKDGFTWSSSALSAFNTLKDALMSAPILRLPDFSKPFTIEALNKITIADKYPIPNIDELLDELYGATIFSKLDLRSGYYQIRVTETDVPKTAFRTHSGHYEFKVMPFGLTNAPSTFQAIMNDLFRPFLRKFVLVFFDDILIYSRDMDQHVYHLDTTLQLLQSHSFFVKLSKCCFGQSHVNFLGHIITSEGVKVEEEKIAAVKSWPIPQNVTQVRGFLGLTGYYRRFVRNYGIIARPLTALTKKNGFHWNDDAWSAFNALKTALTTAPVLHLPDFDKEFVVECDASSDGVGAILSQAEHPIAYFSKGFTPTTRFKSAYDRELLALVLAVQKWNHYLFGRHFLIRTDHYTLKFLLEQRVTTTEQQRLLLKLMPYDFSILHRAGKENRGADALSRRPMCATLLTLTVPFCVDVGDIREGLQTDPFTLDLLNKLQNSSTTLPDFSLADGFLFYRKRLVIPDVPGLRMKLLQEAHDTPIGGHGGFLKTLKRLSSQYFWPQMNKDIRLHVQNCITCQQQKYQTTSPAGLLQPLPIPNQIWEDVSMDFIVGLPPSNRFDTILVVIDRLSKYAHFLSLAHPFTAKTVANLFCKEIVRLHGFPRSIVSDRDVVFLSHFWQELFRLSHTKLNLSSSYHPQTDGQSEVLNRCLESYLRCFAQEQPRKWNSFLPWAEYSYNTGFHSATGITPFYAVYGRPPPALLPYVVGETNNAELEKQLLDRDDMLKLLRDNLMKAQDRMRNQANTKRRDVSFDVGDYVFLRLQPYRQRSLSKRRFEKLSPRFFGPYQIKRKVGPVAYELDLPSTASIHPVFHVSLLKPARGVLPSNPPAPLPITKDYELELTPFEVLQHRWVMEANRPVLELLVSWCNRPVEEATWESYDLFSTQFPSFRLEDKSFYQGGSNVTTDQFKVYKRRNKRVANATSEVELDYLLADKMDPLGQHSMGIVGNMGSFTRSAGAYDLQPHFVVSHRWVTDSGVRVLELLISWKNRPLEEATWESYDLLAAQFPFFVLEDKFVFEEGCIDTSTPIHVYTRRNKNKQKQSAVTMEQLESVNLRGENNEDSEDEFVWSSPKSTVKGRGPILSRQHDDTNGMHDPTKAPDERYDHTPLRGSEDIEVIYEKTKDSQLLLLEGEPTSYNYAQGIREWEEAMAAEARSIEKNKTWEITERPAGVVPIGLKWVFKIKREVSKHKARLVAKGYVQQHGVDFEEVFAPVARIETVRLILAVAA</sequence>